<accession>A0A9N7Z8H6</accession>
<reference evidence="2" key="1">
    <citation type="submission" date="2020-03" db="EMBL/GenBank/DDBJ databases">
        <authorList>
            <person name="Weist P."/>
        </authorList>
    </citation>
    <scope>NUCLEOTIDE SEQUENCE</scope>
</reference>
<sequence length="162" mass="18140">MIMTGRDEGRGGNERRRRRRRRRSGNGKRKGKEQRRHRQIKDDPPLALHTMYACLAEKQRWSQVACECTGVHAAIVVGQILEKSERKENMLIPCMTRGILQFGADLQHTDASEPQMTVTASFFAQLLHIHTCSDAQQSRDAAAEADGWTGVREGGARARGGT</sequence>
<feature type="region of interest" description="Disordered" evidence="1">
    <location>
        <begin position="1"/>
        <end position="42"/>
    </location>
</feature>
<dbReference type="EMBL" id="CADEAL010004215">
    <property type="protein sequence ID" value="CAB1454501.1"/>
    <property type="molecule type" value="Genomic_DNA"/>
</dbReference>
<evidence type="ECO:0000313" key="3">
    <source>
        <dbReference type="Proteomes" id="UP001153269"/>
    </source>
</evidence>
<dbReference type="AlphaFoldDB" id="A0A9N7Z8H6"/>
<evidence type="ECO:0000256" key="1">
    <source>
        <dbReference type="SAM" id="MobiDB-lite"/>
    </source>
</evidence>
<name>A0A9N7Z8H6_PLEPL</name>
<evidence type="ECO:0000313" key="2">
    <source>
        <dbReference type="EMBL" id="CAB1454501.1"/>
    </source>
</evidence>
<keyword evidence="3" id="KW-1185">Reference proteome</keyword>
<proteinExistence type="predicted"/>
<dbReference type="Proteomes" id="UP001153269">
    <property type="component" value="Unassembled WGS sequence"/>
</dbReference>
<organism evidence="2 3">
    <name type="scientific">Pleuronectes platessa</name>
    <name type="common">European plaice</name>
    <dbReference type="NCBI Taxonomy" id="8262"/>
    <lineage>
        <taxon>Eukaryota</taxon>
        <taxon>Metazoa</taxon>
        <taxon>Chordata</taxon>
        <taxon>Craniata</taxon>
        <taxon>Vertebrata</taxon>
        <taxon>Euteleostomi</taxon>
        <taxon>Actinopterygii</taxon>
        <taxon>Neopterygii</taxon>
        <taxon>Teleostei</taxon>
        <taxon>Neoteleostei</taxon>
        <taxon>Acanthomorphata</taxon>
        <taxon>Carangaria</taxon>
        <taxon>Pleuronectiformes</taxon>
        <taxon>Pleuronectoidei</taxon>
        <taxon>Pleuronectidae</taxon>
        <taxon>Pleuronectes</taxon>
    </lineage>
</organism>
<feature type="region of interest" description="Disordered" evidence="1">
    <location>
        <begin position="143"/>
        <end position="162"/>
    </location>
</feature>
<feature type="compositionally biased region" description="Basic residues" evidence="1">
    <location>
        <begin position="15"/>
        <end position="39"/>
    </location>
</feature>
<gene>
    <name evidence="2" type="ORF">PLEPLA_LOCUS42267</name>
</gene>
<protein>
    <submittedName>
        <fullName evidence="2">Uncharacterized protein</fullName>
    </submittedName>
</protein>
<comment type="caution">
    <text evidence="2">The sequence shown here is derived from an EMBL/GenBank/DDBJ whole genome shotgun (WGS) entry which is preliminary data.</text>
</comment>
<feature type="compositionally biased region" description="Basic and acidic residues" evidence="1">
    <location>
        <begin position="1"/>
        <end position="14"/>
    </location>
</feature>